<protein>
    <recommendedName>
        <fullName evidence="2">histidine kinase</fullName>
        <ecNumber evidence="2">2.7.13.3</ecNumber>
    </recommendedName>
</protein>
<dbReference type="InterPro" id="IPR003594">
    <property type="entry name" value="HATPase_dom"/>
</dbReference>
<dbReference type="InterPro" id="IPR003018">
    <property type="entry name" value="GAF"/>
</dbReference>
<evidence type="ECO:0000313" key="10">
    <source>
        <dbReference type="EMBL" id="PRQ08145.1"/>
    </source>
</evidence>
<dbReference type="PROSITE" id="PS50011">
    <property type="entry name" value="PROTEIN_KINASE_DOM"/>
    <property type="match status" value="1"/>
</dbReference>
<dbReference type="Pfam" id="PF13191">
    <property type="entry name" value="AAA_16"/>
    <property type="match status" value="1"/>
</dbReference>
<dbReference type="PROSITE" id="PS50110">
    <property type="entry name" value="RESPONSE_REGULATORY"/>
    <property type="match status" value="1"/>
</dbReference>
<dbReference type="SUPFAM" id="SSF55785">
    <property type="entry name" value="PYP-like sensor domain (PAS domain)"/>
    <property type="match status" value="1"/>
</dbReference>
<dbReference type="PANTHER" id="PTHR43642:SF1">
    <property type="entry name" value="HYBRID SIGNAL TRANSDUCTION HISTIDINE KINASE G"/>
    <property type="match status" value="1"/>
</dbReference>
<evidence type="ECO:0000259" key="9">
    <source>
        <dbReference type="PROSITE" id="PS50110"/>
    </source>
</evidence>
<dbReference type="InterPro" id="IPR008271">
    <property type="entry name" value="Ser/Thr_kinase_AS"/>
</dbReference>
<evidence type="ECO:0000256" key="1">
    <source>
        <dbReference type="ARBA" id="ARBA00000085"/>
    </source>
</evidence>
<dbReference type="CDD" id="cd00156">
    <property type="entry name" value="REC"/>
    <property type="match status" value="1"/>
</dbReference>
<comment type="catalytic activity">
    <reaction evidence="1">
        <text>ATP + protein L-histidine = ADP + protein N-phospho-L-histidine.</text>
        <dbReference type="EC" id="2.7.13.3"/>
    </reaction>
</comment>
<name>A0A2S9YSQ6_9BACT</name>
<dbReference type="GO" id="GO:0005524">
    <property type="term" value="F:ATP binding"/>
    <property type="evidence" value="ECO:0007669"/>
    <property type="project" value="InterPro"/>
</dbReference>
<evidence type="ECO:0000259" key="8">
    <source>
        <dbReference type="PROSITE" id="PS50109"/>
    </source>
</evidence>
<evidence type="ECO:0000256" key="5">
    <source>
        <dbReference type="ARBA" id="ARBA00022777"/>
    </source>
</evidence>
<accession>A0A2S9YSQ6</accession>
<keyword evidence="4" id="KW-0808">Transferase</keyword>
<dbReference type="SUPFAM" id="SSF52540">
    <property type="entry name" value="P-loop containing nucleoside triphosphate hydrolases"/>
    <property type="match status" value="1"/>
</dbReference>
<evidence type="ECO:0000256" key="3">
    <source>
        <dbReference type="ARBA" id="ARBA00022553"/>
    </source>
</evidence>
<dbReference type="Gene3D" id="3.40.50.300">
    <property type="entry name" value="P-loop containing nucleotide triphosphate hydrolases"/>
    <property type="match status" value="1"/>
</dbReference>
<reference evidence="10 11" key="1">
    <citation type="submission" date="2018-03" db="EMBL/GenBank/DDBJ databases">
        <title>Draft Genome Sequences of the Obligatory Marine Myxobacteria Enhygromyxa salina SWB007.</title>
        <authorList>
            <person name="Poehlein A."/>
            <person name="Moghaddam J.A."/>
            <person name="Harms H."/>
            <person name="Alanjari M."/>
            <person name="Koenig G.M."/>
            <person name="Daniel R."/>
            <person name="Schaeberle T.F."/>
        </authorList>
    </citation>
    <scope>NUCLEOTIDE SEQUENCE [LARGE SCALE GENOMIC DNA]</scope>
    <source>
        <strain evidence="10 11">SWB007</strain>
    </source>
</reference>
<dbReference type="CDD" id="cd00130">
    <property type="entry name" value="PAS"/>
    <property type="match status" value="1"/>
</dbReference>
<feature type="modified residue" description="4-aspartylphosphate" evidence="6">
    <location>
        <position position="1882"/>
    </location>
</feature>
<dbReference type="OrthoDB" id="5521237at2"/>
<dbReference type="SUPFAM" id="SSF52172">
    <property type="entry name" value="CheY-like"/>
    <property type="match status" value="1"/>
</dbReference>
<organism evidence="10 11">
    <name type="scientific">Enhygromyxa salina</name>
    <dbReference type="NCBI Taxonomy" id="215803"/>
    <lineage>
        <taxon>Bacteria</taxon>
        <taxon>Pseudomonadati</taxon>
        <taxon>Myxococcota</taxon>
        <taxon>Polyangia</taxon>
        <taxon>Nannocystales</taxon>
        <taxon>Nannocystaceae</taxon>
        <taxon>Enhygromyxa</taxon>
    </lineage>
</organism>
<dbReference type="InterPro" id="IPR013656">
    <property type="entry name" value="PAS_4"/>
</dbReference>
<dbReference type="InterPro" id="IPR041664">
    <property type="entry name" value="AAA_16"/>
</dbReference>
<dbReference type="PANTHER" id="PTHR43642">
    <property type="entry name" value="HYBRID SIGNAL TRANSDUCTION HISTIDINE KINASE G"/>
    <property type="match status" value="1"/>
</dbReference>
<keyword evidence="3 6" id="KW-0597">Phosphoprotein</keyword>
<dbReference type="CDD" id="cd00082">
    <property type="entry name" value="HisKA"/>
    <property type="match status" value="1"/>
</dbReference>
<dbReference type="PROSITE" id="PS50109">
    <property type="entry name" value="HIS_KIN"/>
    <property type="match status" value="1"/>
</dbReference>
<dbReference type="Pfam" id="PF08448">
    <property type="entry name" value="PAS_4"/>
    <property type="match status" value="1"/>
</dbReference>
<dbReference type="InterPro" id="IPR005467">
    <property type="entry name" value="His_kinase_dom"/>
</dbReference>
<dbReference type="EMBL" id="PVNL01000044">
    <property type="protein sequence ID" value="PRQ08145.1"/>
    <property type="molecule type" value="Genomic_DNA"/>
</dbReference>
<dbReference type="SMART" id="SM00388">
    <property type="entry name" value="HisKA"/>
    <property type="match status" value="1"/>
</dbReference>
<dbReference type="InterPro" id="IPR035965">
    <property type="entry name" value="PAS-like_dom_sf"/>
</dbReference>
<dbReference type="InterPro" id="IPR000719">
    <property type="entry name" value="Prot_kinase_dom"/>
</dbReference>
<sequence length="1950" mass="211144">MMPLDGIRVTETLSESSRSVVARGVDGEGRLVVIKRPHSALPLAECRPRFLNERMIYEQIESSRALRLREFIDHGDELALVFDDPGCQSLPVHTRERALGVLDSLRITLGILEALVGLHRAHVVHRDVKPDNVLVDASRSRVLLIDFGIASVVERATGIARTRGRLEGTLEFIAPELTGRVNRDVDYRSDYYCLGATMYWMLSGESPFGRLGVSELVHAHIARAPERLDARNPAIPRPVADIVAKLLAKSPDERYQGAFGLRRDLERCIEALERDEPVPDFALAVLDPSERLTLTRRAYGRSREREALESARDRARSSPQLVVLSGPAGCGKTTLVEEFRGGVEQRGEGIQFMQHKLEAVRGEPMAAVKNTLSRLLRRFERGPAQLRDEVHRRLHEALHETGAALAEVLPEVGLILGPLPELPQVEPGAARARFWASVGRYADALLLPDHEYILFIDDLQWADEASRHLVQHLLAGEHGVLVIATLPHDDTNLDEIHAWLRGLPGAHQTLELGPLDDAALLEWAQALLGDAAAASAFAQLLSERTRGIPLFVEQSVVALHDAGAISIDHDTGRWTVDLNLARAQQASGDVVEFLVGRLQELSAGALKLLGLAAHVGGHFDRPTLAALAGVDEAKLAASLYEASAAGFLLEDYQADAPTFTFAHERIRHAAAQSLSEDPAQLHLALARRMLESDHAAQDPELMHVLVSHVAHASELIQDPDERAQFAALCVRAAGRARTAAAFVTAALHYQTATRLLNDDVSHELLFESLLALAECQFMAGDAERGTQTYRELSGLVRTRLERTRVLLSRELLLMVGEDIESCLQILVEAAALFDLDLRRGGSSGWSGALLQRVLANLAQRSFESILEPSPIREPDLQVLLALLLAATKPAYVSGDLNLMTALTLTIVELSLEHGCSDASATAFMQLALLCASALGDFEGARRYSAISFALFERLPASVLRSFAAMIYTVTVQPWIAPVGPDNSSLREQFQKLRNAGLLTDAGYTVNTLSSLELLLGAPLETTLADARLGTAFVSQIGARSLAAVTSATAEACSVLLDQEPGAGLRARGDNDSSAVLHPTDVYQSSVHAAFVAWILRDDEALARAIAAGRPARIAGTGLFSTGLFDVLEAMLACADYANLDDDGRAELTAELDARFAQLERWEASCPANATPLRLLLAGAWAQARGELVDAFEQFDAAANAAADAGWVSIEARVNEHAADALVARNQPKLAVGYFEHARRCYARWGARAAVRRLGDGPLAGSEFPRTKSASAHTSSSDTQLTLDISALVKMVETVSNVTSVEDVVIALLDGTVQNAGADRGVLLLDGDDGLHVAGVFECDSTGARHVDAVPLAQAGDQVPVSLIEEAASGTEPIVVDDGPLDERFANDPFVVAARPRSLLALPIVKQDQRIGVLYLENSMLSAVFSGLDLQILMTLARQAAIALDNARLFDALRQREAQWRSLVENAPDFIAIVDRNHRFEFINRVDYGFDVNHIVGMTAEQLLDPVHASLTRAAIDRVLANGTHEFFEAQITTPGGIRHLSTRLGPIKRGDVIERVTLITADRTHQHQLEDQLRQAQKMQAIGTLAGGVAHDFNNLLTVVLGACELAILQVDNPSEVGISLADIRDAAERASDLTRQLLAFSRRQVLKPKRVDVNALVTDIAKLLRRLIGENIELQSELTSEGCGVHVDPSQLEQVLMNLVVNARDAMPDGGVLTVRTRRAQIGAEDPPATPAVEPGAYVILEVEDTGLGIPADQLERIFEPFFTTKPAGLGTGLGLSTVLGIVEQSGGSLFVDSEPGRGTRFCIFLPFGDTKPDRAPLAPIPISEVDSRTVILIVEDEAAVRGLTARMLQGLGYQVLVASNGDEAVFVAGQADAIDLLLVDVVMPGLNGRELADRIIHAWPDIKVLYMSGYTDDAIMRLGVLDGSRAFLQKPFSRQSLAHAIDGVLRED</sequence>
<evidence type="ECO:0000259" key="7">
    <source>
        <dbReference type="PROSITE" id="PS50011"/>
    </source>
</evidence>
<dbReference type="InterPro" id="IPR036097">
    <property type="entry name" value="HisK_dim/P_sf"/>
</dbReference>
<dbReference type="Gene3D" id="1.10.287.130">
    <property type="match status" value="1"/>
</dbReference>
<dbReference type="Gene3D" id="3.40.50.2300">
    <property type="match status" value="1"/>
</dbReference>
<dbReference type="Gene3D" id="1.10.510.10">
    <property type="entry name" value="Transferase(Phosphotransferase) domain 1"/>
    <property type="match status" value="1"/>
</dbReference>
<dbReference type="PRINTS" id="PR00344">
    <property type="entry name" value="BCTRLSENSOR"/>
</dbReference>
<dbReference type="InterPro" id="IPR029016">
    <property type="entry name" value="GAF-like_dom_sf"/>
</dbReference>
<dbReference type="InterPro" id="IPR004358">
    <property type="entry name" value="Sig_transdc_His_kin-like_C"/>
</dbReference>
<dbReference type="InterPro" id="IPR001789">
    <property type="entry name" value="Sig_transdc_resp-reg_receiver"/>
</dbReference>
<dbReference type="SMART" id="SM00448">
    <property type="entry name" value="REC"/>
    <property type="match status" value="1"/>
</dbReference>
<dbReference type="Gene3D" id="3.30.450.40">
    <property type="match status" value="1"/>
</dbReference>
<dbReference type="Pfam" id="PF00069">
    <property type="entry name" value="Pkinase"/>
    <property type="match status" value="1"/>
</dbReference>
<dbReference type="Pfam" id="PF02518">
    <property type="entry name" value="HATPase_c"/>
    <property type="match status" value="1"/>
</dbReference>
<dbReference type="SMART" id="SM00387">
    <property type="entry name" value="HATPase_c"/>
    <property type="match status" value="1"/>
</dbReference>
<dbReference type="InterPro" id="IPR000014">
    <property type="entry name" value="PAS"/>
</dbReference>
<dbReference type="Gene3D" id="3.30.565.10">
    <property type="entry name" value="Histidine kinase-like ATPase, C-terminal domain"/>
    <property type="match status" value="1"/>
</dbReference>
<dbReference type="SUPFAM" id="SSF55874">
    <property type="entry name" value="ATPase domain of HSP90 chaperone/DNA topoisomerase II/histidine kinase"/>
    <property type="match status" value="1"/>
</dbReference>
<dbReference type="CDD" id="cd14014">
    <property type="entry name" value="STKc_PknB_like"/>
    <property type="match status" value="1"/>
</dbReference>
<dbReference type="SUPFAM" id="SSF55781">
    <property type="entry name" value="GAF domain-like"/>
    <property type="match status" value="1"/>
</dbReference>
<dbReference type="GO" id="GO:0000155">
    <property type="term" value="F:phosphorelay sensor kinase activity"/>
    <property type="evidence" value="ECO:0007669"/>
    <property type="project" value="InterPro"/>
</dbReference>
<dbReference type="Proteomes" id="UP000238823">
    <property type="component" value="Unassembled WGS sequence"/>
</dbReference>
<dbReference type="SUPFAM" id="SSF47384">
    <property type="entry name" value="Homodimeric domain of signal transducing histidine kinase"/>
    <property type="match status" value="1"/>
</dbReference>
<dbReference type="SMART" id="SM00220">
    <property type="entry name" value="S_TKc"/>
    <property type="match status" value="1"/>
</dbReference>
<dbReference type="SUPFAM" id="SSF56112">
    <property type="entry name" value="Protein kinase-like (PK-like)"/>
    <property type="match status" value="1"/>
</dbReference>
<comment type="caution">
    <text evidence="10">The sequence shown here is derived from an EMBL/GenBank/DDBJ whole genome shotgun (WGS) entry which is preliminary data.</text>
</comment>
<feature type="domain" description="Histidine kinase" evidence="8">
    <location>
        <begin position="1588"/>
        <end position="1811"/>
    </location>
</feature>
<dbReference type="Pfam" id="PF00072">
    <property type="entry name" value="Response_reg"/>
    <property type="match status" value="1"/>
</dbReference>
<dbReference type="Pfam" id="PF00512">
    <property type="entry name" value="HisKA"/>
    <property type="match status" value="1"/>
</dbReference>
<proteinExistence type="predicted"/>
<evidence type="ECO:0000313" key="11">
    <source>
        <dbReference type="Proteomes" id="UP000238823"/>
    </source>
</evidence>
<dbReference type="InterPro" id="IPR027417">
    <property type="entry name" value="P-loop_NTPase"/>
</dbReference>
<feature type="domain" description="Protein kinase" evidence="7">
    <location>
        <begin position="7"/>
        <end position="269"/>
    </location>
</feature>
<dbReference type="InterPro" id="IPR011006">
    <property type="entry name" value="CheY-like_superfamily"/>
</dbReference>
<evidence type="ECO:0000256" key="4">
    <source>
        <dbReference type="ARBA" id="ARBA00022679"/>
    </source>
</evidence>
<dbReference type="PROSITE" id="PS00108">
    <property type="entry name" value="PROTEIN_KINASE_ST"/>
    <property type="match status" value="1"/>
</dbReference>
<dbReference type="Gene3D" id="3.30.450.20">
    <property type="entry name" value="PAS domain"/>
    <property type="match status" value="1"/>
</dbReference>
<dbReference type="InterPro" id="IPR053159">
    <property type="entry name" value="Hybrid_Histidine_Kinase"/>
</dbReference>
<dbReference type="NCBIfam" id="TIGR00229">
    <property type="entry name" value="sensory_box"/>
    <property type="match status" value="1"/>
</dbReference>
<evidence type="ECO:0000256" key="6">
    <source>
        <dbReference type="PROSITE-ProRule" id="PRU00169"/>
    </source>
</evidence>
<dbReference type="EC" id="2.7.13.3" evidence="2"/>
<dbReference type="InterPro" id="IPR003661">
    <property type="entry name" value="HisK_dim/P_dom"/>
</dbReference>
<dbReference type="Pfam" id="PF01590">
    <property type="entry name" value="GAF"/>
    <property type="match status" value="1"/>
</dbReference>
<evidence type="ECO:0000256" key="2">
    <source>
        <dbReference type="ARBA" id="ARBA00012438"/>
    </source>
</evidence>
<feature type="domain" description="Response regulatory" evidence="9">
    <location>
        <begin position="1832"/>
        <end position="1947"/>
    </location>
</feature>
<dbReference type="SMART" id="SM00065">
    <property type="entry name" value="GAF"/>
    <property type="match status" value="1"/>
</dbReference>
<gene>
    <name evidence="10" type="ORF">ENSA7_21170</name>
</gene>
<dbReference type="InterPro" id="IPR036890">
    <property type="entry name" value="HATPase_C_sf"/>
</dbReference>
<dbReference type="InterPro" id="IPR011009">
    <property type="entry name" value="Kinase-like_dom_sf"/>
</dbReference>
<keyword evidence="5" id="KW-0418">Kinase</keyword>